<gene>
    <name evidence="9" type="ORF">Saso_52490</name>
</gene>
<feature type="transmembrane region" description="Helical" evidence="7">
    <location>
        <begin position="157"/>
        <end position="181"/>
    </location>
</feature>
<dbReference type="Proteomes" id="UP000649259">
    <property type="component" value="Unassembled WGS sequence"/>
</dbReference>
<reference evidence="10" key="1">
    <citation type="submission" date="2023-07" db="EMBL/GenBank/DDBJ databases">
        <title>Whole genome shotgun sequence of Streptomyces cacaoi subsp. asoensis NBRC 13813.</title>
        <authorList>
            <person name="Komaki H."/>
            <person name="Tamura T."/>
        </authorList>
    </citation>
    <scope>NUCLEOTIDE SEQUENCE [LARGE SCALE GENOMIC DNA]</scope>
    <source>
        <strain evidence="10">NBRC 13813</strain>
    </source>
</reference>
<evidence type="ECO:0000313" key="10">
    <source>
        <dbReference type="Proteomes" id="UP000649259"/>
    </source>
</evidence>
<dbReference type="EMBL" id="BNEB01000005">
    <property type="protein sequence ID" value="GHI63599.1"/>
    <property type="molecule type" value="Genomic_DNA"/>
</dbReference>
<keyword evidence="3 7" id="KW-0812">Transmembrane</keyword>
<sequence>MVASPDLRRRAVLVVQTLAVALGYYAAGRLGLVRELVVEGAVFTPIWPPTGVALAALLILGIRCWPGITLGSLFVIMSLGPLRPAAVGNLIGNTAAPVCAYLMLRKVGFRNDLARLRDGLALVFLGALTAMLLSSTVGVGLLVLADRLAAHSFWPVWLAWWVGDAMGVLIVTPVLLVLHTVTRPFRLSRWKEAVGLALVTCALVPLATYSSVSLLFLVYPLLIWAALRFELAGSMLCALFTSVLATVAATDGVGPFERLSRIEVMIKLQAFNGTMALTALLLSAVIAEQRNTRRSVERACQELVEVLEHLAAGDAPPGRPTKDAENGTPSTDPGPVEKAGPAGKAGPVGNPGPGDATQGVDRPEGPKDPDDPGSPGS</sequence>
<feature type="domain" description="MASE1" evidence="8">
    <location>
        <begin position="18"/>
        <end position="290"/>
    </location>
</feature>
<feature type="transmembrane region" description="Helical" evidence="7">
    <location>
        <begin position="231"/>
        <end position="249"/>
    </location>
</feature>
<evidence type="ECO:0000256" key="2">
    <source>
        <dbReference type="ARBA" id="ARBA00022475"/>
    </source>
</evidence>
<evidence type="ECO:0000256" key="7">
    <source>
        <dbReference type="SAM" id="Phobius"/>
    </source>
</evidence>
<evidence type="ECO:0000313" key="9">
    <source>
        <dbReference type="EMBL" id="GHI63599.1"/>
    </source>
</evidence>
<evidence type="ECO:0000256" key="6">
    <source>
        <dbReference type="SAM" id="MobiDB-lite"/>
    </source>
</evidence>
<evidence type="ECO:0000259" key="8">
    <source>
        <dbReference type="Pfam" id="PF05231"/>
    </source>
</evidence>
<feature type="transmembrane region" description="Helical" evidence="7">
    <location>
        <begin position="52"/>
        <end position="76"/>
    </location>
</feature>
<keyword evidence="5 7" id="KW-0472">Membrane</keyword>
<accession>A0ABQ3S671</accession>
<feature type="compositionally biased region" description="Basic and acidic residues" evidence="6">
    <location>
        <begin position="361"/>
        <end position="370"/>
    </location>
</feature>
<comment type="subcellular location">
    <subcellularLocation>
        <location evidence="1">Cell membrane</location>
        <topology evidence="1">Multi-pass membrane protein</topology>
    </subcellularLocation>
</comment>
<feature type="transmembrane region" description="Helical" evidence="7">
    <location>
        <begin position="120"/>
        <end position="145"/>
    </location>
</feature>
<evidence type="ECO:0000256" key="4">
    <source>
        <dbReference type="ARBA" id="ARBA00022989"/>
    </source>
</evidence>
<feature type="transmembrane region" description="Helical" evidence="7">
    <location>
        <begin position="12"/>
        <end position="32"/>
    </location>
</feature>
<protein>
    <submittedName>
        <fullName evidence="9">Membrane protein</fullName>
    </submittedName>
</protein>
<proteinExistence type="predicted"/>
<keyword evidence="10" id="KW-1185">Reference proteome</keyword>
<evidence type="ECO:0000256" key="3">
    <source>
        <dbReference type="ARBA" id="ARBA00022692"/>
    </source>
</evidence>
<feature type="region of interest" description="Disordered" evidence="6">
    <location>
        <begin position="310"/>
        <end position="377"/>
    </location>
</feature>
<feature type="transmembrane region" description="Helical" evidence="7">
    <location>
        <begin position="270"/>
        <end position="287"/>
    </location>
</feature>
<evidence type="ECO:0000256" key="1">
    <source>
        <dbReference type="ARBA" id="ARBA00004651"/>
    </source>
</evidence>
<comment type="caution">
    <text evidence="9">The sequence shown here is derived from an EMBL/GenBank/DDBJ whole genome shotgun (WGS) entry which is preliminary data.</text>
</comment>
<keyword evidence="2" id="KW-1003">Cell membrane</keyword>
<feature type="transmembrane region" description="Helical" evidence="7">
    <location>
        <begin position="193"/>
        <end position="219"/>
    </location>
</feature>
<keyword evidence="4 7" id="KW-1133">Transmembrane helix</keyword>
<organism evidence="9 10">
    <name type="scientific">Streptomyces asoensis</name>
    <dbReference type="NCBI Taxonomy" id="249586"/>
    <lineage>
        <taxon>Bacteria</taxon>
        <taxon>Bacillati</taxon>
        <taxon>Actinomycetota</taxon>
        <taxon>Actinomycetes</taxon>
        <taxon>Kitasatosporales</taxon>
        <taxon>Streptomycetaceae</taxon>
        <taxon>Streptomyces</taxon>
    </lineage>
</organism>
<dbReference type="Pfam" id="PF05231">
    <property type="entry name" value="MASE1"/>
    <property type="match status" value="1"/>
</dbReference>
<evidence type="ECO:0000256" key="5">
    <source>
        <dbReference type="ARBA" id="ARBA00023136"/>
    </source>
</evidence>
<feature type="compositionally biased region" description="Low complexity" evidence="6">
    <location>
        <begin position="333"/>
        <end position="348"/>
    </location>
</feature>
<name>A0ABQ3S671_9ACTN</name>
<dbReference type="InterPro" id="IPR007895">
    <property type="entry name" value="MASE1"/>
</dbReference>